<protein>
    <submittedName>
        <fullName evidence="2">HAD family hydrolase</fullName>
    </submittedName>
</protein>
<proteinExistence type="inferred from homology"/>
<sequence length="206" mass="22306">MTTAICFDCDGTLLRFERSYGEILTEAFETELGHVSDDLLSAYDEAFFAAFEALEPDPVRRGMAAALDAGDLDGDPEALAEALLAVEQAATAVPDGTHESLRALGESNRLAVITNGVGDWQRAKLEHHDLLSHFETVVTSYGAGAHKPDAAPFESLRSRLDAEQYVMVGDDYEADVEGARAAGFVPVHAEDSEEKPEFWATLRAMV</sequence>
<keyword evidence="2" id="KW-0378">Hydrolase</keyword>
<dbReference type="SFLD" id="SFLDS00003">
    <property type="entry name" value="Haloacid_Dehalogenase"/>
    <property type="match status" value="1"/>
</dbReference>
<dbReference type="Gene3D" id="1.10.150.240">
    <property type="entry name" value="Putative phosphatase, domain 2"/>
    <property type="match status" value="1"/>
</dbReference>
<dbReference type="Gene3D" id="3.40.50.1000">
    <property type="entry name" value="HAD superfamily/HAD-like"/>
    <property type="match status" value="1"/>
</dbReference>
<dbReference type="Pfam" id="PF00702">
    <property type="entry name" value="Hydrolase"/>
    <property type="match status" value="1"/>
</dbReference>
<organism evidence="2 3">
    <name type="scientific">Halapricum salinum</name>
    <dbReference type="NCBI Taxonomy" id="1457250"/>
    <lineage>
        <taxon>Archaea</taxon>
        <taxon>Methanobacteriati</taxon>
        <taxon>Methanobacteriota</taxon>
        <taxon>Stenosarchaea group</taxon>
        <taxon>Halobacteria</taxon>
        <taxon>Halobacteriales</taxon>
        <taxon>Haloarculaceae</taxon>
        <taxon>Halapricum</taxon>
    </lineage>
</organism>
<dbReference type="PANTHER" id="PTHR47478:SF1">
    <property type="entry name" value="PYRIMIDINE 5'-NUCLEOTIDASE YJJG"/>
    <property type="match status" value="1"/>
</dbReference>
<dbReference type="EMBL" id="CP031310">
    <property type="protein sequence ID" value="QCC50986.1"/>
    <property type="molecule type" value="Genomic_DNA"/>
</dbReference>
<dbReference type="PANTHER" id="PTHR47478">
    <property type="match status" value="1"/>
</dbReference>
<evidence type="ECO:0000313" key="2">
    <source>
        <dbReference type="EMBL" id="QCC50986.1"/>
    </source>
</evidence>
<dbReference type="OrthoDB" id="131325at2157"/>
<dbReference type="GO" id="GO:0016787">
    <property type="term" value="F:hydrolase activity"/>
    <property type="evidence" value="ECO:0007669"/>
    <property type="project" value="UniProtKB-KW"/>
</dbReference>
<evidence type="ECO:0000256" key="1">
    <source>
        <dbReference type="ARBA" id="ARBA00007958"/>
    </source>
</evidence>
<keyword evidence="3" id="KW-1185">Reference proteome</keyword>
<dbReference type="SFLD" id="SFLDG01129">
    <property type="entry name" value="C1.5:_HAD__Beta-PGM__Phosphata"/>
    <property type="match status" value="1"/>
</dbReference>
<evidence type="ECO:0000313" key="3">
    <source>
        <dbReference type="Proteomes" id="UP000296706"/>
    </source>
</evidence>
<dbReference type="AlphaFoldDB" id="A0A4D6HCL9"/>
<dbReference type="InterPro" id="IPR036412">
    <property type="entry name" value="HAD-like_sf"/>
</dbReference>
<dbReference type="RefSeq" id="WP_049995461.1">
    <property type="nucleotide sequence ID" value="NZ_CP031310.1"/>
</dbReference>
<dbReference type="SUPFAM" id="SSF56784">
    <property type="entry name" value="HAD-like"/>
    <property type="match status" value="1"/>
</dbReference>
<dbReference type="InterPro" id="IPR023198">
    <property type="entry name" value="PGP-like_dom2"/>
</dbReference>
<dbReference type="InterPro" id="IPR006439">
    <property type="entry name" value="HAD-SF_hydro_IA"/>
</dbReference>
<dbReference type="PRINTS" id="PR00413">
    <property type="entry name" value="HADHALOGNASE"/>
</dbReference>
<accession>A0A4D6HCL9</accession>
<comment type="similarity">
    <text evidence="1">Belongs to the HAD-like hydrolase superfamily.</text>
</comment>
<dbReference type="STRING" id="1457250.GCA_000755225_00107"/>
<dbReference type="Proteomes" id="UP000296706">
    <property type="component" value="Chromosome"/>
</dbReference>
<dbReference type="KEGG" id="hsn:DV733_06885"/>
<dbReference type="GeneID" id="39847575"/>
<gene>
    <name evidence="2" type="ORF">DV733_06885</name>
</gene>
<dbReference type="NCBIfam" id="TIGR01549">
    <property type="entry name" value="HAD-SF-IA-v1"/>
    <property type="match status" value="1"/>
</dbReference>
<reference evidence="2 3" key="1">
    <citation type="journal article" date="2019" name="Nat. Commun.">
        <title>A new type of DNA phosphorothioation-based antiviral system in archaea.</title>
        <authorList>
            <person name="Xiong L."/>
            <person name="Liu S."/>
            <person name="Chen S."/>
            <person name="Xiao Y."/>
            <person name="Zhu B."/>
            <person name="Gao Y."/>
            <person name="Zhang Y."/>
            <person name="Chen B."/>
            <person name="Luo J."/>
            <person name="Deng Z."/>
            <person name="Chen X."/>
            <person name="Wang L."/>
            <person name="Chen S."/>
        </authorList>
    </citation>
    <scope>NUCLEOTIDE SEQUENCE [LARGE SCALE GENOMIC DNA]</scope>
    <source>
        <strain evidence="2 3">CBA1105</strain>
    </source>
</reference>
<name>A0A4D6HCL9_9EURY</name>
<dbReference type="InterPro" id="IPR023214">
    <property type="entry name" value="HAD_sf"/>
</dbReference>
<dbReference type="InterPro" id="IPR052550">
    <property type="entry name" value="Pyrimidine_5'-ntase_YjjG"/>
</dbReference>